<dbReference type="SUPFAM" id="SSF82153">
    <property type="entry name" value="FAS1 domain"/>
    <property type="match status" value="2"/>
</dbReference>
<dbReference type="OrthoDB" id="286301at2759"/>
<sequence length="426" mass="44818">MKMSSALVQTGLLGLSFLLEHVAAQDDLGSVLQSQSNLSTYYNLIKVSLEPSSCILGFLGSEEDLQKREAFVSNFQQKYPEVILKLPNYDGVTIVAPSNSAFENIPGTQLNGIWNESDASIAVPILEYHILQGTVSTGALESGPPVLRSSLLLNKAWNNVTTGQNVLVNKQPGDVIVFTSSEGIRTTQVEGDIKFAGGLIQVVDNLMIPPARLENTTDSFKLPAFLGALYAANLIPSVSEEKNVTIFAPRNEAFERVAGSLSNLDKDALKKFLNYHVVPGRILASSDLKNGTNLTTLATEDIKVIRSGNNLFLNSAQIIQPDILVANGILHIIDNVLNPDAPSMTPNPSAVTQAPAYPESSASGLPFTTAIPCTVSCPVTTTASPTAAASTRSSTTGLRTTTSPGAAVRTGVAAGAALLAGLAALA</sequence>
<comment type="caution">
    <text evidence="4">The sequence shown here is derived from an EMBL/GenBank/DDBJ whole genome shotgun (WGS) entry which is preliminary data.</text>
</comment>
<evidence type="ECO:0000256" key="2">
    <source>
        <dbReference type="SAM" id="SignalP"/>
    </source>
</evidence>
<reference evidence="4 5" key="1">
    <citation type="submission" date="2014-02" db="EMBL/GenBank/DDBJ databases">
        <title>The genome sequence of Colletotrichum salicis CBS 607.94.</title>
        <authorList>
            <person name="Baroncelli R."/>
            <person name="Thon M.R."/>
        </authorList>
    </citation>
    <scope>NUCLEOTIDE SEQUENCE [LARGE SCALE GENOMIC DNA]</scope>
    <source>
        <strain evidence="4 5">CBS 607.94</strain>
    </source>
</reference>
<feature type="region of interest" description="Disordered" evidence="1">
    <location>
        <begin position="381"/>
        <end position="404"/>
    </location>
</feature>
<feature type="signal peptide" evidence="2">
    <location>
        <begin position="1"/>
        <end position="24"/>
    </location>
</feature>
<gene>
    <name evidence="4" type="ORF">CSAL01_04619</name>
</gene>
<feature type="domain" description="FAS1" evidence="3">
    <location>
        <begin position="25"/>
        <end position="207"/>
    </location>
</feature>
<proteinExistence type="predicted"/>
<dbReference type="Pfam" id="PF02469">
    <property type="entry name" value="Fasciclin"/>
    <property type="match status" value="2"/>
</dbReference>
<dbReference type="FunFam" id="2.30.180.10:FF:000032">
    <property type="entry name" value="Fasciclin domain-containing protein, putative"/>
    <property type="match status" value="1"/>
</dbReference>
<keyword evidence="5" id="KW-1185">Reference proteome</keyword>
<evidence type="ECO:0000313" key="4">
    <source>
        <dbReference type="EMBL" id="KXH62140.1"/>
    </source>
</evidence>
<feature type="chain" id="PRO_5007805108" evidence="2">
    <location>
        <begin position="25"/>
        <end position="426"/>
    </location>
</feature>
<keyword evidence="2" id="KW-0732">Signal</keyword>
<accession>A0A135UP27</accession>
<evidence type="ECO:0000256" key="1">
    <source>
        <dbReference type="SAM" id="MobiDB-lite"/>
    </source>
</evidence>
<organism evidence="4 5">
    <name type="scientific">Colletotrichum salicis</name>
    <dbReference type="NCBI Taxonomy" id="1209931"/>
    <lineage>
        <taxon>Eukaryota</taxon>
        <taxon>Fungi</taxon>
        <taxon>Dikarya</taxon>
        <taxon>Ascomycota</taxon>
        <taxon>Pezizomycotina</taxon>
        <taxon>Sordariomycetes</taxon>
        <taxon>Hypocreomycetidae</taxon>
        <taxon>Glomerellales</taxon>
        <taxon>Glomerellaceae</taxon>
        <taxon>Colletotrichum</taxon>
        <taxon>Colletotrichum acutatum species complex</taxon>
    </lineage>
</organism>
<name>A0A135UP27_9PEZI</name>
<dbReference type="InterPro" id="IPR000782">
    <property type="entry name" value="FAS1_domain"/>
</dbReference>
<dbReference type="Proteomes" id="UP000070121">
    <property type="component" value="Unassembled WGS sequence"/>
</dbReference>
<evidence type="ECO:0000313" key="5">
    <source>
        <dbReference type="Proteomes" id="UP000070121"/>
    </source>
</evidence>
<evidence type="ECO:0000259" key="3">
    <source>
        <dbReference type="PROSITE" id="PS50213"/>
    </source>
</evidence>
<dbReference type="InterPro" id="IPR036378">
    <property type="entry name" value="FAS1_dom_sf"/>
</dbReference>
<dbReference type="PANTHER" id="PTHR10900:SF77">
    <property type="entry name" value="FI19380P1"/>
    <property type="match status" value="1"/>
</dbReference>
<protein>
    <submittedName>
        <fullName evidence="4">Fasciclin domain-containing protein</fullName>
    </submittedName>
</protein>
<dbReference type="Gene3D" id="2.30.180.10">
    <property type="entry name" value="FAS1 domain"/>
    <property type="match status" value="2"/>
</dbReference>
<dbReference type="STRING" id="1209931.A0A135UP27"/>
<dbReference type="AlphaFoldDB" id="A0A135UP27"/>
<dbReference type="PROSITE" id="PS50213">
    <property type="entry name" value="FAS1"/>
    <property type="match status" value="2"/>
</dbReference>
<dbReference type="EMBL" id="JFFI01001210">
    <property type="protein sequence ID" value="KXH62140.1"/>
    <property type="molecule type" value="Genomic_DNA"/>
</dbReference>
<feature type="domain" description="FAS1" evidence="3">
    <location>
        <begin position="209"/>
        <end position="337"/>
    </location>
</feature>
<dbReference type="InterPro" id="IPR050904">
    <property type="entry name" value="Adhesion/Biosynth-related"/>
</dbReference>
<dbReference type="PANTHER" id="PTHR10900">
    <property type="entry name" value="PERIOSTIN-RELATED"/>
    <property type="match status" value="1"/>
</dbReference>
<dbReference type="SMART" id="SM00554">
    <property type="entry name" value="FAS1"/>
    <property type="match status" value="2"/>
</dbReference>